<dbReference type="GO" id="GO:0034080">
    <property type="term" value="P:CENP-A containing chromatin assembly"/>
    <property type="evidence" value="ECO:0007669"/>
    <property type="project" value="InterPro"/>
</dbReference>
<evidence type="ECO:0000256" key="1">
    <source>
        <dbReference type="ARBA" id="ARBA00004123"/>
    </source>
</evidence>
<evidence type="ECO:0000256" key="6">
    <source>
        <dbReference type="ARBA" id="ARBA00023328"/>
    </source>
</evidence>
<evidence type="ECO:0000313" key="8">
    <source>
        <dbReference type="Proteomes" id="UP000316079"/>
    </source>
</evidence>
<dbReference type="InterPro" id="IPR052011">
    <property type="entry name" value="CENP-NAC/CAD_complex"/>
</dbReference>
<accession>A0A553MRB2</accession>
<dbReference type="EMBL" id="SRMA01027312">
    <property type="protein sequence ID" value="TRY55726.1"/>
    <property type="molecule type" value="Genomic_DNA"/>
</dbReference>
<dbReference type="GO" id="GO:0005654">
    <property type="term" value="C:nucleoplasm"/>
    <property type="evidence" value="ECO:0007669"/>
    <property type="project" value="TreeGrafter"/>
</dbReference>
<dbReference type="OrthoDB" id="6585699at2759"/>
<comment type="caution">
    <text evidence="7">The sequence shown here is derived from an EMBL/GenBank/DDBJ whole genome shotgun (WGS) entry which is preliminary data.</text>
</comment>
<dbReference type="GO" id="GO:0007059">
    <property type="term" value="P:chromosome segregation"/>
    <property type="evidence" value="ECO:0007669"/>
    <property type="project" value="InterPro"/>
</dbReference>
<keyword evidence="4" id="KW-0158">Chromosome</keyword>
<comment type="subcellular location">
    <subcellularLocation>
        <location evidence="2">Chromosome</location>
        <location evidence="2">Centromere</location>
    </subcellularLocation>
    <subcellularLocation>
        <location evidence="1">Nucleus</location>
    </subcellularLocation>
</comment>
<sequence length="344" mass="38819">MDARARSVLSRVLRRVPSRDMGALLEKWSCLPEDQLRAVDYTRPRATLTEHIIGLCEDNSLGLKHVTNLEMIYHIENPDQGSWHACQLTDPQDDAASVELVQFKEQFKAHLLGVVRHISIKIKKHEDDAIWIRIAWGDNFHKPNHLKPTYAVHHLHTSYVFISNLAAKHKIFLSQALEVATKHTSIKEGHLTTKSLTAMRDLLLRRYPQVFPSAQLRILKERNAPPLHPCIAQEHSELEQTRHQMACEAFGPGPAPKLETAVYKLETRYRGHGSQTLAEGEEFFRGVVRFSSSSLLESFHHCVASGVAEGPVTPLLSAITRKGRNYFVITDKGPVPPGQSAHRT</sequence>
<dbReference type="Proteomes" id="UP000316079">
    <property type="component" value="Unassembled WGS sequence"/>
</dbReference>
<proteinExistence type="inferred from homology"/>
<keyword evidence="5" id="KW-0539">Nucleus</keyword>
<evidence type="ECO:0000256" key="4">
    <source>
        <dbReference type="ARBA" id="ARBA00022454"/>
    </source>
</evidence>
<keyword evidence="8" id="KW-1185">Reference proteome</keyword>
<evidence type="ECO:0000256" key="3">
    <source>
        <dbReference type="ARBA" id="ARBA00005566"/>
    </source>
</evidence>
<organism evidence="7 8">
    <name type="scientific">Danionella cerebrum</name>
    <dbReference type="NCBI Taxonomy" id="2873325"/>
    <lineage>
        <taxon>Eukaryota</taxon>
        <taxon>Metazoa</taxon>
        <taxon>Chordata</taxon>
        <taxon>Craniata</taxon>
        <taxon>Vertebrata</taxon>
        <taxon>Euteleostomi</taxon>
        <taxon>Actinopterygii</taxon>
        <taxon>Neopterygii</taxon>
        <taxon>Teleostei</taxon>
        <taxon>Ostariophysi</taxon>
        <taxon>Cypriniformes</taxon>
        <taxon>Danionidae</taxon>
        <taxon>Danioninae</taxon>
        <taxon>Danionella</taxon>
    </lineage>
</organism>
<reference evidence="7 8" key="1">
    <citation type="journal article" date="2019" name="Sci. Data">
        <title>Hybrid genome assembly and annotation of Danionella translucida.</title>
        <authorList>
            <person name="Kadobianskyi M."/>
            <person name="Schulze L."/>
            <person name="Schuelke M."/>
            <person name="Judkewitz B."/>
        </authorList>
    </citation>
    <scope>NUCLEOTIDE SEQUENCE [LARGE SCALE GENOMIC DNA]</scope>
    <source>
        <strain evidence="7 8">Bolton</strain>
    </source>
</reference>
<protein>
    <recommendedName>
        <fullName evidence="9">Centromere protein N</fullName>
    </recommendedName>
</protein>
<dbReference type="PANTHER" id="PTHR46790:SF1">
    <property type="entry name" value="CENTROMERE PROTEIN N"/>
    <property type="match status" value="1"/>
</dbReference>
<gene>
    <name evidence="7" type="ORF">DNTS_010294</name>
</gene>
<evidence type="ECO:0000313" key="7">
    <source>
        <dbReference type="EMBL" id="TRY55726.1"/>
    </source>
</evidence>
<dbReference type="InterPro" id="IPR007902">
    <property type="entry name" value="Chl4/mis15/CENP-N"/>
</dbReference>
<dbReference type="AlphaFoldDB" id="A0A553MRB2"/>
<dbReference type="Pfam" id="PF05238">
    <property type="entry name" value="CENP-N"/>
    <property type="match status" value="1"/>
</dbReference>
<comment type="similarity">
    <text evidence="3">Belongs to the CENP-N/CHL4 family.</text>
</comment>
<dbReference type="GO" id="GO:0000775">
    <property type="term" value="C:chromosome, centromeric region"/>
    <property type="evidence" value="ECO:0007669"/>
    <property type="project" value="UniProtKB-SubCell"/>
</dbReference>
<dbReference type="STRING" id="623744.A0A553MRB2"/>
<evidence type="ECO:0008006" key="9">
    <source>
        <dbReference type="Google" id="ProtNLM"/>
    </source>
</evidence>
<evidence type="ECO:0000256" key="2">
    <source>
        <dbReference type="ARBA" id="ARBA00004584"/>
    </source>
</evidence>
<evidence type="ECO:0000256" key="5">
    <source>
        <dbReference type="ARBA" id="ARBA00023242"/>
    </source>
</evidence>
<keyword evidence="6" id="KW-0137">Centromere</keyword>
<name>A0A553MRB2_9TELE</name>
<dbReference type="PANTHER" id="PTHR46790">
    <property type="entry name" value="CENTROMERE PROTEIN N"/>
    <property type="match status" value="1"/>
</dbReference>